<dbReference type="Proteomes" id="UP001164020">
    <property type="component" value="Chromosome"/>
</dbReference>
<sequence>MNQVSFSPMVPGTEARFTHTIQPDGAMKNDFCRGCVYDVSVGVVTGPHGITRAQYNTIKRMEGMALLLSPTVDILFRDGLGEAIAALEDMVPCRMACIRQAA</sequence>
<protein>
    <submittedName>
        <fullName evidence="1">Uncharacterized protein</fullName>
    </submittedName>
</protein>
<evidence type="ECO:0000313" key="1">
    <source>
        <dbReference type="EMBL" id="WAP69071.1"/>
    </source>
</evidence>
<dbReference type="EMBL" id="CP114029">
    <property type="protein sequence ID" value="WAP69071.1"/>
    <property type="molecule type" value="Genomic_DNA"/>
</dbReference>
<accession>A0ABY7BZX6</accession>
<reference evidence="1" key="1">
    <citation type="submission" date="2022-12" db="EMBL/GenBank/DDBJ databases">
        <title>Jiella pelagia sp. nov., isolated from phosphonate enriched culture of Northwest Pacific surface seawater.</title>
        <authorList>
            <person name="Shin D.Y."/>
            <person name="Hwang C.Y."/>
        </authorList>
    </citation>
    <scope>NUCLEOTIDE SEQUENCE</scope>
    <source>
        <strain evidence="1">HL-NP1</strain>
    </source>
</reference>
<name>A0ABY7BZX6_9HYPH</name>
<evidence type="ECO:0000313" key="2">
    <source>
        <dbReference type="Proteomes" id="UP001164020"/>
    </source>
</evidence>
<organism evidence="1 2">
    <name type="scientific">Jiella pelagia</name>
    <dbReference type="NCBI Taxonomy" id="2986949"/>
    <lineage>
        <taxon>Bacteria</taxon>
        <taxon>Pseudomonadati</taxon>
        <taxon>Pseudomonadota</taxon>
        <taxon>Alphaproteobacteria</taxon>
        <taxon>Hyphomicrobiales</taxon>
        <taxon>Aurantimonadaceae</taxon>
        <taxon>Jiella</taxon>
    </lineage>
</organism>
<gene>
    <name evidence="1" type="ORF">OH818_01670</name>
</gene>
<keyword evidence="2" id="KW-1185">Reference proteome</keyword>
<dbReference type="RefSeq" id="WP_268881510.1">
    <property type="nucleotide sequence ID" value="NZ_CP114029.1"/>
</dbReference>
<proteinExistence type="predicted"/>